<dbReference type="InterPro" id="IPR045249">
    <property type="entry name" value="HARBI1-like"/>
</dbReference>
<evidence type="ECO:0000256" key="1">
    <source>
        <dbReference type="ARBA" id="ARBA00001968"/>
    </source>
</evidence>
<comment type="cofactor">
    <cofactor evidence="1">
        <name>a divalent metal cation</name>
        <dbReference type="ChEBI" id="CHEBI:60240"/>
    </cofactor>
</comment>
<dbReference type="Proteomes" id="UP001231189">
    <property type="component" value="Unassembled WGS sequence"/>
</dbReference>
<reference evidence="10" key="1">
    <citation type="submission" date="2023-07" db="EMBL/GenBank/DDBJ databases">
        <title>A chromosome-level genome assembly of Lolium multiflorum.</title>
        <authorList>
            <person name="Chen Y."/>
            <person name="Copetti D."/>
            <person name="Kolliker R."/>
            <person name="Studer B."/>
        </authorList>
    </citation>
    <scope>NUCLEOTIDE SEQUENCE</scope>
    <source>
        <strain evidence="10">02402/16</strain>
        <tissue evidence="10">Leaf</tissue>
    </source>
</reference>
<evidence type="ECO:0000256" key="4">
    <source>
        <dbReference type="ARBA" id="ARBA00022722"/>
    </source>
</evidence>
<organism evidence="10 11">
    <name type="scientific">Lolium multiflorum</name>
    <name type="common">Italian ryegrass</name>
    <name type="synonym">Lolium perenne subsp. multiflorum</name>
    <dbReference type="NCBI Taxonomy" id="4521"/>
    <lineage>
        <taxon>Eukaryota</taxon>
        <taxon>Viridiplantae</taxon>
        <taxon>Streptophyta</taxon>
        <taxon>Embryophyta</taxon>
        <taxon>Tracheophyta</taxon>
        <taxon>Spermatophyta</taxon>
        <taxon>Magnoliopsida</taxon>
        <taxon>Liliopsida</taxon>
        <taxon>Poales</taxon>
        <taxon>Poaceae</taxon>
        <taxon>BOP clade</taxon>
        <taxon>Pooideae</taxon>
        <taxon>Poodae</taxon>
        <taxon>Poeae</taxon>
        <taxon>Poeae Chloroplast Group 2 (Poeae type)</taxon>
        <taxon>Loliodinae</taxon>
        <taxon>Loliinae</taxon>
        <taxon>Lolium</taxon>
    </lineage>
</organism>
<evidence type="ECO:0000256" key="5">
    <source>
        <dbReference type="ARBA" id="ARBA00022723"/>
    </source>
</evidence>
<keyword evidence="11" id="KW-1185">Reference proteome</keyword>
<dbReference type="PANTHER" id="PTHR22930:SF64">
    <property type="entry name" value="OS05G0184901 PROTEIN"/>
    <property type="match status" value="1"/>
</dbReference>
<protein>
    <recommendedName>
        <fullName evidence="9">DDE Tnp4 domain-containing protein</fullName>
    </recommendedName>
</protein>
<keyword evidence="5" id="KW-0479">Metal-binding</keyword>
<dbReference type="PANTHER" id="PTHR22930">
    <property type="match status" value="1"/>
</dbReference>
<comment type="subcellular location">
    <subcellularLocation>
        <location evidence="2">Nucleus</location>
    </subcellularLocation>
</comment>
<accession>A0AAD8TWX7</accession>
<evidence type="ECO:0000259" key="9">
    <source>
        <dbReference type="Pfam" id="PF13359"/>
    </source>
</evidence>
<evidence type="ECO:0000256" key="2">
    <source>
        <dbReference type="ARBA" id="ARBA00004123"/>
    </source>
</evidence>
<dbReference type="EMBL" id="JAUUTY010000001">
    <property type="protein sequence ID" value="KAK1693612.1"/>
    <property type="molecule type" value="Genomic_DNA"/>
</dbReference>
<proteinExistence type="inferred from homology"/>
<sequence length="479" mass="51528">MSTYVTPFTPIPSFFDAPAVGADYDQSSLMAFLMNDDFTTDALFAYGDNNTPPSTAPPAPTCSAAPLQPPAPPAPTSNGRKRALTPTAADEPATAVTSRSAALRRKTSPPPSPANSGGDPSPPSGRGGGRRVWVRERSTEWWDRLSSATCPDAEFRAAFRMSRATFDALCDDLSAAVAKEDTALRAAIPVHQRVAVCLWRLATGEPLREVSRRFGLGISTCHNIVLQVCAALTTVLLPRTIRWPHDLSPAFQNTSGIPGVVGALCTDHIPIGPPKDGVADYYNRRLTERNSKTSYSVAVQAVVAPDGAFTDISIGLPGSLSDAAVLDRSALSASCQAGALRPHHRLVGGKSYPLTDWMLVPYAHRNLTWAQHAFNERVAAARAAAQAAFRNLKARWRCLQRRAEPKLPDLHNMIGACCVLHNFCQRSGEEVDPELLVGLDCHFADEVVAAEPVRSAAAEMERDRIAHDLLHGGHAVTFF</sequence>
<evidence type="ECO:0000256" key="7">
    <source>
        <dbReference type="ARBA" id="ARBA00023242"/>
    </source>
</evidence>
<dbReference type="GO" id="GO:0046872">
    <property type="term" value="F:metal ion binding"/>
    <property type="evidence" value="ECO:0007669"/>
    <property type="project" value="UniProtKB-KW"/>
</dbReference>
<comment type="caution">
    <text evidence="10">The sequence shown here is derived from an EMBL/GenBank/DDBJ whole genome shotgun (WGS) entry which is preliminary data.</text>
</comment>
<evidence type="ECO:0000256" key="6">
    <source>
        <dbReference type="ARBA" id="ARBA00022801"/>
    </source>
</evidence>
<feature type="region of interest" description="Disordered" evidence="8">
    <location>
        <begin position="49"/>
        <end position="131"/>
    </location>
</feature>
<keyword evidence="6" id="KW-0378">Hydrolase</keyword>
<dbReference type="GO" id="GO:0016787">
    <property type="term" value="F:hydrolase activity"/>
    <property type="evidence" value="ECO:0007669"/>
    <property type="project" value="UniProtKB-KW"/>
</dbReference>
<keyword evidence="7" id="KW-0539">Nucleus</keyword>
<gene>
    <name evidence="10" type="ORF">QYE76_010309</name>
</gene>
<name>A0AAD8TWX7_LOLMU</name>
<keyword evidence="4" id="KW-0540">Nuclease</keyword>
<evidence type="ECO:0000256" key="8">
    <source>
        <dbReference type="SAM" id="MobiDB-lite"/>
    </source>
</evidence>
<evidence type="ECO:0000256" key="3">
    <source>
        <dbReference type="ARBA" id="ARBA00006958"/>
    </source>
</evidence>
<dbReference type="GO" id="GO:0005634">
    <property type="term" value="C:nucleus"/>
    <property type="evidence" value="ECO:0007669"/>
    <property type="project" value="UniProtKB-SubCell"/>
</dbReference>
<evidence type="ECO:0000313" key="10">
    <source>
        <dbReference type="EMBL" id="KAK1693612.1"/>
    </source>
</evidence>
<dbReference type="InterPro" id="IPR027806">
    <property type="entry name" value="HARBI1_dom"/>
</dbReference>
<feature type="domain" description="DDE Tnp4" evidence="9">
    <location>
        <begin position="269"/>
        <end position="422"/>
    </location>
</feature>
<comment type="similarity">
    <text evidence="3">Belongs to the HARBI1 family.</text>
</comment>
<dbReference type="GO" id="GO:0004518">
    <property type="term" value="F:nuclease activity"/>
    <property type="evidence" value="ECO:0007669"/>
    <property type="project" value="UniProtKB-KW"/>
</dbReference>
<dbReference type="AlphaFoldDB" id="A0AAD8TWX7"/>
<evidence type="ECO:0000313" key="11">
    <source>
        <dbReference type="Proteomes" id="UP001231189"/>
    </source>
</evidence>
<dbReference type="Pfam" id="PF13359">
    <property type="entry name" value="DDE_Tnp_4"/>
    <property type="match status" value="1"/>
</dbReference>